<dbReference type="AlphaFoldDB" id="A0A367LVR3"/>
<reference evidence="2 3" key="1">
    <citation type="submission" date="2018-07" db="EMBL/GenBank/DDBJ databases">
        <title>Mechanisms of high-level aminoglycoside resistance among Gram-negative pathogens in Brazil.</title>
        <authorList>
            <person name="Ballaben A.S."/>
            <person name="Darini A.L.C."/>
            <person name="Doi Y."/>
        </authorList>
    </citation>
    <scope>NUCLEOTIDE SEQUENCE [LARGE SCALE GENOMIC DNA]</scope>
    <source>
        <strain evidence="2 3">B2-305</strain>
    </source>
</reference>
<evidence type="ECO:0000313" key="3">
    <source>
        <dbReference type="Proteomes" id="UP000253594"/>
    </source>
</evidence>
<evidence type="ECO:0000313" key="2">
    <source>
        <dbReference type="EMBL" id="RCI69190.1"/>
    </source>
</evidence>
<protein>
    <submittedName>
        <fullName evidence="2">DUF2796 domain-containing protein</fullName>
    </submittedName>
</protein>
<feature type="non-terminal residue" evidence="2">
    <location>
        <position position="47"/>
    </location>
</feature>
<dbReference type="EMBL" id="QORE01003333">
    <property type="protein sequence ID" value="RCI69190.1"/>
    <property type="molecule type" value="Genomic_DNA"/>
</dbReference>
<feature type="signal peptide" evidence="1">
    <location>
        <begin position="1"/>
        <end position="17"/>
    </location>
</feature>
<feature type="chain" id="PRO_5016720111" evidence="1">
    <location>
        <begin position="18"/>
        <end position="47"/>
    </location>
</feature>
<dbReference type="Proteomes" id="UP000253594">
    <property type="component" value="Unassembled WGS sequence"/>
</dbReference>
<sequence length="47" mass="5067">MRPLLLALVLLPFAAQAHDDHDHDHAHGSLGKHEHGVAQLNVALDGK</sequence>
<comment type="caution">
    <text evidence="2">The sequence shown here is derived from an EMBL/GenBank/DDBJ whole genome shotgun (WGS) entry which is preliminary data.</text>
</comment>
<evidence type="ECO:0000256" key="1">
    <source>
        <dbReference type="SAM" id="SignalP"/>
    </source>
</evidence>
<accession>A0A367LVR3</accession>
<organism evidence="2 3">
    <name type="scientific">Pseudomonas aeruginosa</name>
    <dbReference type="NCBI Taxonomy" id="287"/>
    <lineage>
        <taxon>Bacteria</taxon>
        <taxon>Pseudomonadati</taxon>
        <taxon>Pseudomonadota</taxon>
        <taxon>Gammaproteobacteria</taxon>
        <taxon>Pseudomonadales</taxon>
        <taxon>Pseudomonadaceae</taxon>
        <taxon>Pseudomonas</taxon>
    </lineage>
</organism>
<keyword evidence="1" id="KW-0732">Signal</keyword>
<name>A0A367LVR3_PSEAI</name>
<gene>
    <name evidence="2" type="ORF">DT376_41275</name>
</gene>
<proteinExistence type="predicted"/>